<name>A0A6M0CRW8_9FLAO</name>
<dbReference type="RefSeq" id="WP_164030013.1">
    <property type="nucleotide sequence ID" value="NZ_JAABOQ010000002.1"/>
</dbReference>
<proteinExistence type="predicted"/>
<sequence length="268" mass="29157">MKNIKKYILTCLVLLLANTGIAQSLNEQLVVPLSSPNEPGLLEVGLIKGSITVKGYDGDTVIINSESPEKKVSKKTTNGMTKISGGSVDLRAEERNNKVSIHSNSWKNAINLEIQVPKNFSLKLSCINKGKLYVENVNGEMEVSNINGSIDMLNVSGSVVANTTNGHIKVVFNKVSANTNMAFSSFNKNVDITLPALIKANIKAKTDGGDIYTDFDMDVDSRKPVVEKGDNGGNYKVKIEQWTYGKINGGGPEILMKSFNGDLYIRKK</sequence>
<dbReference type="EMBL" id="JAABOQ010000002">
    <property type="protein sequence ID" value="NER16650.1"/>
    <property type="molecule type" value="Genomic_DNA"/>
</dbReference>
<feature type="chain" id="PRO_5026754300" description="DUF4097 family beta strand repeat protein" evidence="1">
    <location>
        <begin position="23"/>
        <end position="268"/>
    </location>
</feature>
<gene>
    <name evidence="2" type="ORF">GWK10_05475</name>
</gene>
<evidence type="ECO:0008006" key="4">
    <source>
        <dbReference type="Google" id="ProtNLM"/>
    </source>
</evidence>
<protein>
    <recommendedName>
        <fullName evidence="4">DUF4097 family beta strand repeat protein</fullName>
    </recommendedName>
</protein>
<dbReference type="Proteomes" id="UP000474296">
    <property type="component" value="Unassembled WGS sequence"/>
</dbReference>
<evidence type="ECO:0000313" key="2">
    <source>
        <dbReference type="EMBL" id="NER16650.1"/>
    </source>
</evidence>
<evidence type="ECO:0000256" key="1">
    <source>
        <dbReference type="SAM" id="SignalP"/>
    </source>
</evidence>
<comment type="caution">
    <text evidence="2">The sequence shown here is derived from an EMBL/GenBank/DDBJ whole genome shotgun (WGS) entry which is preliminary data.</text>
</comment>
<evidence type="ECO:0000313" key="3">
    <source>
        <dbReference type="Proteomes" id="UP000474296"/>
    </source>
</evidence>
<organism evidence="2 3">
    <name type="scientific">Spongiivirga citrea</name>
    <dbReference type="NCBI Taxonomy" id="1481457"/>
    <lineage>
        <taxon>Bacteria</taxon>
        <taxon>Pseudomonadati</taxon>
        <taxon>Bacteroidota</taxon>
        <taxon>Flavobacteriia</taxon>
        <taxon>Flavobacteriales</taxon>
        <taxon>Flavobacteriaceae</taxon>
        <taxon>Spongiivirga</taxon>
    </lineage>
</organism>
<reference evidence="2 3" key="1">
    <citation type="submission" date="2020-01" db="EMBL/GenBank/DDBJ databases">
        <title>Spongiivirga citrea KCTC 32990T.</title>
        <authorList>
            <person name="Wang G."/>
        </authorList>
    </citation>
    <scope>NUCLEOTIDE SEQUENCE [LARGE SCALE GENOMIC DNA]</scope>
    <source>
        <strain evidence="2 3">KCTC 32990</strain>
    </source>
</reference>
<dbReference type="AlphaFoldDB" id="A0A6M0CRW8"/>
<accession>A0A6M0CRW8</accession>
<feature type="signal peptide" evidence="1">
    <location>
        <begin position="1"/>
        <end position="22"/>
    </location>
</feature>
<keyword evidence="1" id="KW-0732">Signal</keyword>
<keyword evidence="3" id="KW-1185">Reference proteome</keyword>